<comment type="caution">
    <text evidence="2">The sequence shown here is derived from an EMBL/GenBank/DDBJ whole genome shotgun (WGS) entry which is preliminary data.</text>
</comment>
<organism evidence="2 3">
    <name type="scientific">Methanothermococcus okinawensis</name>
    <dbReference type="NCBI Taxonomy" id="155863"/>
    <lineage>
        <taxon>Archaea</taxon>
        <taxon>Methanobacteriati</taxon>
        <taxon>Methanobacteriota</taxon>
        <taxon>Methanomada group</taxon>
        <taxon>Methanococci</taxon>
        <taxon>Methanococcales</taxon>
        <taxon>Methanococcaceae</taxon>
        <taxon>Methanothermococcus</taxon>
    </lineage>
</organism>
<evidence type="ECO:0000313" key="2">
    <source>
        <dbReference type="EMBL" id="HIQ33030.1"/>
    </source>
</evidence>
<name>A0A832ZZK4_9EURY</name>
<gene>
    <name evidence="2" type="ORF">EYH55_06090</name>
</gene>
<keyword evidence="1" id="KW-0175">Coiled coil</keyword>
<protein>
    <submittedName>
        <fullName evidence="2">Uncharacterized protein</fullName>
    </submittedName>
</protein>
<dbReference type="Proteomes" id="UP000623215">
    <property type="component" value="Unassembled WGS sequence"/>
</dbReference>
<evidence type="ECO:0000313" key="3">
    <source>
        <dbReference type="Proteomes" id="UP000623215"/>
    </source>
</evidence>
<sequence length="83" mass="9979">MEKKIVSVSNSIIIKSMKNVFENEIEELERELKELYNKYNVRSSAEMSCKDEEMERDYKRMVEIEEELEVLKKCLKDLNLKTL</sequence>
<feature type="coiled-coil region" evidence="1">
    <location>
        <begin position="14"/>
        <end position="81"/>
    </location>
</feature>
<accession>A0A832ZZK4</accession>
<proteinExistence type="predicted"/>
<reference evidence="2" key="1">
    <citation type="journal article" date="2020" name="ISME J.">
        <title>Gammaproteobacteria mediating utilization of methyl-, sulfur- and petroleum organic compounds in deep ocean hydrothermal plumes.</title>
        <authorList>
            <person name="Zhou Z."/>
            <person name="Liu Y."/>
            <person name="Pan J."/>
            <person name="Cron B.R."/>
            <person name="Toner B.M."/>
            <person name="Anantharaman K."/>
            <person name="Breier J.A."/>
            <person name="Dick G.J."/>
            <person name="Li M."/>
        </authorList>
    </citation>
    <scope>NUCLEOTIDE SEQUENCE</scope>
    <source>
        <strain evidence="2">SZUA-1534</strain>
    </source>
</reference>
<evidence type="ECO:0000256" key="1">
    <source>
        <dbReference type="SAM" id="Coils"/>
    </source>
</evidence>
<dbReference type="EMBL" id="DQVW01000116">
    <property type="protein sequence ID" value="HIQ33030.1"/>
    <property type="molecule type" value="Genomic_DNA"/>
</dbReference>
<dbReference type="AlphaFoldDB" id="A0A832ZZK4"/>